<organism evidence="1 2">
    <name type="scientific">Candidatus Pseudobacter hemicellulosilyticus</name>
    <dbReference type="NCBI Taxonomy" id="3121375"/>
    <lineage>
        <taxon>Bacteria</taxon>
        <taxon>Pseudomonadati</taxon>
        <taxon>Bacteroidota</taxon>
        <taxon>Chitinophagia</taxon>
        <taxon>Chitinophagales</taxon>
        <taxon>Chitinophagaceae</taxon>
        <taxon>Pseudobacter</taxon>
    </lineage>
</organism>
<evidence type="ECO:0000313" key="2">
    <source>
        <dbReference type="Proteomes" id="UP001220610"/>
    </source>
</evidence>
<dbReference type="InterPro" id="IPR050155">
    <property type="entry name" value="HAD-like_hydrolase_sf"/>
</dbReference>
<gene>
    <name evidence="1" type="ORF">P0Y53_17560</name>
</gene>
<sequence length="227" mass="25369">MRIKLVVFDIAGTTVRDENKVAAAFQSALEEQGFQVPLEVANRFMGYEKKHAIRDIINEVQPGTDITETLVDTIHQAFLRRMIAYYRTSSEIEPLPHVEETLQALHQAGKQVAINTGFSRDIAEAIVERLQWREKGLIDFLIASDEVPNGRPHPDMIRQLMAAAGIDDPLLVAKVGDTEVDINEGRNAGCRYAIGITTGAYTREALQEHAPTHIIDDIREVLDIVKD</sequence>
<dbReference type="AlphaFoldDB" id="A0AAJ6BGM4"/>
<dbReference type="PANTHER" id="PTHR43434:SF19">
    <property type="entry name" value="PHOSPHONOACETALDEHYDE HYDROLASE"/>
    <property type="match status" value="1"/>
</dbReference>
<dbReference type="Gene3D" id="1.10.150.240">
    <property type="entry name" value="Putative phosphatase, domain 2"/>
    <property type="match status" value="1"/>
</dbReference>
<dbReference type="SUPFAM" id="SSF56784">
    <property type="entry name" value="HAD-like"/>
    <property type="match status" value="1"/>
</dbReference>
<dbReference type="InterPro" id="IPR041492">
    <property type="entry name" value="HAD_2"/>
</dbReference>
<dbReference type="InterPro" id="IPR036412">
    <property type="entry name" value="HAD-like_sf"/>
</dbReference>
<dbReference type="Pfam" id="PF13419">
    <property type="entry name" value="HAD_2"/>
    <property type="match status" value="1"/>
</dbReference>
<accession>A0AAJ6BGM4</accession>
<dbReference type="InterPro" id="IPR023214">
    <property type="entry name" value="HAD_sf"/>
</dbReference>
<dbReference type="PANTHER" id="PTHR43434">
    <property type="entry name" value="PHOSPHOGLYCOLATE PHOSPHATASE"/>
    <property type="match status" value="1"/>
</dbReference>
<reference evidence="1" key="1">
    <citation type="submission" date="2023-03" db="EMBL/GenBank/DDBJ databases">
        <title>Andean soil-derived lignocellulolytic bacterial consortium as a source of novel taxa and putative plastic-active enzymes.</title>
        <authorList>
            <person name="Diaz-Garcia L."/>
            <person name="Chuvochina M."/>
            <person name="Feuerriegel G."/>
            <person name="Bunk B."/>
            <person name="Sproer C."/>
            <person name="Streit W.R."/>
            <person name="Rodriguez L.M."/>
            <person name="Overmann J."/>
            <person name="Jimenez D.J."/>
        </authorList>
    </citation>
    <scope>NUCLEOTIDE SEQUENCE</scope>
    <source>
        <strain evidence="1">MAG 7</strain>
    </source>
</reference>
<dbReference type="Proteomes" id="UP001220610">
    <property type="component" value="Chromosome"/>
</dbReference>
<dbReference type="SFLD" id="SFLDS00003">
    <property type="entry name" value="Haloacid_Dehalogenase"/>
    <property type="match status" value="1"/>
</dbReference>
<dbReference type="SFLD" id="SFLDG01129">
    <property type="entry name" value="C1.5:_HAD__Beta-PGM__Phosphata"/>
    <property type="match status" value="1"/>
</dbReference>
<dbReference type="GO" id="GO:0005829">
    <property type="term" value="C:cytosol"/>
    <property type="evidence" value="ECO:0007669"/>
    <property type="project" value="TreeGrafter"/>
</dbReference>
<dbReference type="GO" id="GO:0008967">
    <property type="term" value="F:phosphoglycolate phosphatase activity"/>
    <property type="evidence" value="ECO:0007669"/>
    <property type="project" value="TreeGrafter"/>
</dbReference>
<dbReference type="SFLD" id="SFLDG01135">
    <property type="entry name" value="C1.5.6:_HAD__Beta-PGM__Phospha"/>
    <property type="match status" value="1"/>
</dbReference>
<dbReference type="InterPro" id="IPR023198">
    <property type="entry name" value="PGP-like_dom2"/>
</dbReference>
<dbReference type="EMBL" id="CP119311">
    <property type="protein sequence ID" value="WEK34296.1"/>
    <property type="molecule type" value="Genomic_DNA"/>
</dbReference>
<dbReference type="GO" id="GO:0006281">
    <property type="term" value="P:DNA repair"/>
    <property type="evidence" value="ECO:0007669"/>
    <property type="project" value="TreeGrafter"/>
</dbReference>
<proteinExistence type="predicted"/>
<evidence type="ECO:0000313" key="1">
    <source>
        <dbReference type="EMBL" id="WEK34296.1"/>
    </source>
</evidence>
<keyword evidence="1" id="KW-0378">Hydrolase</keyword>
<name>A0AAJ6BGM4_9BACT</name>
<protein>
    <submittedName>
        <fullName evidence="1">HAD hydrolase-like protein</fullName>
    </submittedName>
</protein>
<dbReference type="Gene3D" id="3.40.50.1000">
    <property type="entry name" value="HAD superfamily/HAD-like"/>
    <property type="match status" value="1"/>
</dbReference>